<sequence>MGWFKRTPPPSASSRQVGTSALEWSFAVAGGTILVGMIGYMVYYGLSQPTGPAKIVLKADTVEPMPEGYVLTFTARNVGSSTAAALKIKATLLEGERVIEEREATIDYLPEHSEREGGFFFRRDPRLYRTDLMSAGYAAP</sequence>
<evidence type="ECO:0000313" key="2">
    <source>
        <dbReference type="EMBL" id="KAB0676218.1"/>
    </source>
</evidence>
<gene>
    <name evidence="2" type="ORF">F6X38_22015</name>
</gene>
<comment type="caution">
    <text evidence="2">The sequence shown here is derived from an EMBL/GenBank/DDBJ whole genome shotgun (WGS) entry which is preliminary data.</text>
</comment>
<keyword evidence="1" id="KW-0472">Membrane</keyword>
<dbReference type="RefSeq" id="WP_150973663.1">
    <property type="nucleotide sequence ID" value="NZ_VZDO01000025.1"/>
</dbReference>
<keyword evidence="1" id="KW-0812">Transmembrane</keyword>
<keyword evidence="3" id="KW-1185">Reference proteome</keyword>
<keyword evidence="1" id="KW-1133">Transmembrane helix</keyword>
<dbReference type="Proteomes" id="UP000432089">
    <property type="component" value="Unassembled WGS sequence"/>
</dbReference>
<organism evidence="2 3">
    <name type="scientific">Plantimonas leprariae</name>
    <dbReference type="NCBI Taxonomy" id="2615207"/>
    <lineage>
        <taxon>Bacteria</taxon>
        <taxon>Pseudomonadati</taxon>
        <taxon>Pseudomonadota</taxon>
        <taxon>Alphaproteobacteria</taxon>
        <taxon>Hyphomicrobiales</taxon>
        <taxon>Aurantimonadaceae</taxon>
        <taxon>Plantimonas</taxon>
    </lineage>
</organism>
<dbReference type="EMBL" id="VZDO01000025">
    <property type="protein sequence ID" value="KAB0676218.1"/>
    <property type="molecule type" value="Genomic_DNA"/>
</dbReference>
<feature type="transmembrane region" description="Helical" evidence="1">
    <location>
        <begin position="24"/>
        <end position="46"/>
    </location>
</feature>
<evidence type="ECO:0000313" key="3">
    <source>
        <dbReference type="Proteomes" id="UP000432089"/>
    </source>
</evidence>
<evidence type="ECO:0000256" key="1">
    <source>
        <dbReference type="SAM" id="Phobius"/>
    </source>
</evidence>
<reference evidence="2 3" key="1">
    <citation type="submission" date="2019-09" db="EMBL/GenBank/DDBJ databases">
        <title>YIM 132180 draft genome.</title>
        <authorList>
            <person name="Zhang K."/>
        </authorList>
    </citation>
    <scope>NUCLEOTIDE SEQUENCE [LARGE SCALE GENOMIC DNA]</scope>
    <source>
        <strain evidence="2 3">YIM 132180</strain>
    </source>
</reference>
<accession>A0A7V7PKL5</accession>
<proteinExistence type="predicted"/>
<protein>
    <submittedName>
        <fullName evidence="2">TIGR02588 family protein</fullName>
    </submittedName>
</protein>
<name>A0A7V7PKL5_9HYPH</name>
<dbReference type="AlphaFoldDB" id="A0A7V7PKL5"/>